<dbReference type="STRING" id="201973.SAMN04488025_11932"/>
<keyword evidence="2" id="KW-1185">Reference proteome</keyword>
<dbReference type="AlphaFoldDB" id="A0A1I2PUK2"/>
<dbReference type="InterPro" id="IPR024185">
    <property type="entry name" value="FTHF_cligase-like_sf"/>
</dbReference>
<dbReference type="InterPro" id="IPR002698">
    <property type="entry name" value="FTHF_cligase"/>
</dbReference>
<evidence type="ECO:0000313" key="2">
    <source>
        <dbReference type="Proteomes" id="UP000198661"/>
    </source>
</evidence>
<proteinExistence type="predicted"/>
<protein>
    <submittedName>
        <fullName evidence="1">5-formyltetrahydrofolate cyclo-ligase</fullName>
    </submittedName>
</protein>
<dbReference type="GO" id="GO:0005737">
    <property type="term" value="C:cytoplasm"/>
    <property type="evidence" value="ECO:0007669"/>
    <property type="project" value="TreeGrafter"/>
</dbReference>
<dbReference type="Gene3D" id="3.40.50.10420">
    <property type="entry name" value="NagB/RpiA/CoA transferase-like"/>
    <property type="match status" value="1"/>
</dbReference>
<reference evidence="1 2" key="1">
    <citation type="submission" date="2016-10" db="EMBL/GenBank/DDBJ databases">
        <authorList>
            <person name="de Groot N.N."/>
        </authorList>
    </citation>
    <scope>NUCLEOTIDE SEQUENCE [LARGE SCALE GENOMIC DNA]</scope>
    <source>
        <strain evidence="1 2">DSM 44945</strain>
    </source>
</reference>
<name>A0A1I2PUK2_9BACL</name>
<dbReference type="PANTHER" id="PTHR13017:SF0">
    <property type="entry name" value="METHENYLTETRAHYDROFOLATE SYNTHASE DOMAIN-CONTAINING PROTEIN"/>
    <property type="match status" value="1"/>
</dbReference>
<dbReference type="SUPFAM" id="SSF100950">
    <property type="entry name" value="NagB/RpiA/CoA transferase-like"/>
    <property type="match status" value="1"/>
</dbReference>
<dbReference type="GO" id="GO:0016874">
    <property type="term" value="F:ligase activity"/>
    <property type="evidence" value="ECO:0007669"/>
    <property type="project" value="UniProtKB-KW"/>
</dbReference>
<accession>A0A1I2PUK2</accession>
<organism evidence="1 2">
    <name type="scientific">Planifilum fulgidum</name>
    <dbReference type="NCBI Taxonomy" id="201973"/>
    <lineage>
        <taxon>Bacteria</taxon>
        <taxon>Bacillati</taxon>
        <taxon>Bacillota</taxon>
        <taxon>Bacilli</taxon>
        <taxon>Bacillales</taxon>
        <taxon>Thermoactinomycetaceae</taxon>
        <taxon>Planifilum</taxon>
    </lineage>
</organism>
<dbReference type="PANTHER" id="PTHR13017">
    <property type="entry name" value="5-FORMYLTETRAHYDROFOLATE CYCLO-LIGASE-RELATED"/>
    <property type="match status" value="1"/>
</dbReference>
<dbReference type="Proteomes" id="UP000198661">
    <property type="component" value="Unassembled WGS sequence"/>
</dbReference>
<keyword evidence="1" id="KW-0436">Ligase</keyword>
<dbReference type="EMBL" id="FOOK01000019">
    <property type="protein sequence ID" value="SFG17707.1"/>
    <property type="molecule type" value="Genomic_DNA"/>
</dbReference>
<sequence>MSVWKAMEEARVGRFPLPLVGRIPNFQGAERAAHRVAGLEIYRKAKTVKVNPDASQLPLRAQVLKDGKTLLVPTPRLKAGFVQVRPEWVPPGEERRAASLSHLREYGRELPLSDLPPVDLIVVGSVAVHRDGRRLGKGEGYADREYAILRELGNPPVPVITTVHSLQVVQEEIPFEPFDLTVDWIVTERDAIATRSPYPKPTGIDWERVTDEELRAMPVLEEIRTLIRSDRPDSG</sequence>
<dbReference type="Pfam" id="PF01812">
    <property type="entry name" value="5-FTHF_cyc-lig"/>
    <property type="match status" value="1"/>
</dbReference>
<gene>
    <name evidence="1" type="ORF">SAMN04488025_11932</name>
</gene>
<evidence type="ECO:0000313" key="1">
    <source>
        <dbReference type="EMBL" id="SFG17707.1"/>
    </source>
</evidence>
<dbReference type="InterPro" id="IPR037171">
    <property type="entry name" value="NagB/RpiA_transferase-like"/>
</dbReference>